<comment type="caution">
    <text evidence="3">The sequence shown here is derived from an EMBL/GenBank/DDBJ whole genome shotgun (WGS) entry which is preliminary data.</text>
</comment>
<keyword evidence="4" id="KW-1185">Reference proteome</keyword>
<keyword evidence="1" id="KW-0129">CBS domain</keyword>
<dbReference type="Pfam" id="PF00571">
    <property type="entry name" value="CBS"/>
    <property type="match status" value="1"/>
</dbReference>
<reference evidence="3 4" key="1">
    <citation type="submission" date="2021-01" db="EMBL/GenBank/DDBJ databases">
        <title>Genome public.</title>
        <authorList>
            <person name="Liu C."/>
            <person name="Sun Q."/>
        </authorList>
    </citation>
    <scope>NUCLEOTIDE SEQUENCE [LARGE SCALE GENOMIC DNA]</scope>
    <source>
        <strain evidence="3 4">YIM B02515</strain>
    </source>
</reference>
<dbReference type="Proteomes" id="UP000632377">
    <property type="component" value="Unassembled WGS sequence"/>
</dbReference>
<dbReference type="InterPro" id="IPR050486">
    <property type="entry name" value="Mannose-1P_guanyltransferase"/>
</dbReference>
<proteinExistence type="predicted"/>
<dbReference type="Pfam" id="PF00483">
    <property type="entry name" value="NTP_transferase"/>
    <property type="match status" value="1"/>
</dbReference>
<feature type="domain" description="CBS" evidence="2">
    <location>
        <begin position="1"/>
        <end position="59"/>
    </location>
</feature>
<name>A0ABS1TFN0_9CLOT</name>
<dbReference type="PANTHER" id="PTHR22572">
    <property type="entry name" value="SUGAR-1-PHOSPHATE GUANYL TRANSFERASE"/>
    <property type="match status" value="1"/>
</dbReference>
<sequence length="348" mass="39934">MAYLDNLLVTEQTTIIETLKKIDSNAKGIAIVVSDNKELIGTITDGDIRRAIIDGAGTSSTITKIYNKKCKYLLDNYDKKDIENIFKNDKIRFIPIIDQYNVVIDLLEVDNDNFSVYRDNPVLIMAGGLGTRLRPLTNDLPKPMLKVGGKPILETIIEQFKIKGYKNILLSVNYKSEIIENYFRDGSDFGVSIKYIREDKRMGTAGAIKLAEQFLNKDFFVINGDILTNVCFNRLLEYHQQNNFKMTIGARNYETQIPYGVLNIDDTCVTSIEEKPIVNFYVNGGIYVLSPDTLKYIPENDYFDITELINKVLENKDKVGSYPILEYWMDIGQLKDYYKANEDIKKYF</sequence>
<dbReference type="EMBL" id="JAESWC010000018">
    <property type="protein sequence ID" value="MBL4938135.1"/>
    <property type="molecule type" value="Genomic_DNA"/>
</dbReference>
<dbReference type="InterPro" id="IPR000644">
    <property type="entry name" value="CBS_dom"/>
</dbReference>
<dbReference type="PROSITE" id="PS51371">
    <property type="entry name" value="CBS"/>
    <property type="match status" value="1"/>
</dbReference>
<dbReference type="SUPFAM" id="SSF54631">
    <property type="entry name" value="CBS-domain pair"/>
    <property type="match status" value="1"/>
</dbReference>
<dbReference type="InterPro" id="IPR046342">
    <property type="entry name" value="CBS_dom_sf"/>
</dbReference>
<dbReference type="InterPro" id="IPR029044">
    <property type="entry name" value="Nucleotide-diphossugar_trans"/>
</dbReference>
<protein>
    <submittedName>
        <fullName evidence="3">Nucleotidyltransferase family protein</fullName>
    </submittedName>
</protein>
<dbReference type="CDD" id="cd06426">
    <property type="entry name" value="NTP_transferase_like_2"/>
    <property type="match status" value="1"/>
</dbReference>
<evidence type="ECO:0000259" key="2">
    <source>
        <dbReference type="PROSITE" id="PS51371"/>
    </source>
</evidence>
<evidence type="ECO:0000313" key="3">
    <source>
        <dbReference type="EMBL" id="MBL4938135.1"/>
    </source>
</evidence>
<organism evidence="3 4">
    <name type="scientific">Clostridium rhizosphaerae</name>
    <dbReference type="NCBI Taxonomy" id="2803861"/>
    <lineage>
        <taxon>Bacteria</taxon>
        <taxon>Bacillati</taxon>
        <taxon>Bacillota</taxon>
        <taxon>Clostridia</taxon>
        <taxon>Eubacteriales</taxon>
        <taxon>Clostridiaceae</taxon>
        <taxon>Clostridium</taxon>
    </lineage>
</organism>
<dbReference type="Gene3D" id="3.90.550.10">
    <property type="entry name" value="Spore Coat Polysaccharide Biosynthesis Protein SpsA, Chain A"/>
    <property type="match status" value="1"/>
</dbReference>
<gene>
    <name evidence="3" type="ORF">JK636_20690</name>
</gene>
<evidence type="ECO:0000256" key="1">
    <source>
        <dbReference type="PROSITE-ProRule" id="PRU00703"/>
    </source>
</evidence>
<dbReference type="InterPro" id="IPR005835">
    <property type="entry name" value="NTP_transferase_dom"/>
</dbReference>
<dbReference type="Gene3D" id="3.10.580.10">
    <property type="entry name" value="CBS-domain"/>
    <property type="match status" value="1"/>
</dbReference>
<accession>A0ABS1TFN0</accession>
<dbReference type="RefSeq" id="WP_202750862.1">
    <property type="nucleotide sequence ID" value="NZ_JAESWC010000018.1"/>
</dbReference>
<dbReference type="SUPFAM" id="SSF53448">
    <property type="entry name" value="Nucleotide-diphospho-sugar transferases"/>
    <property type="match status" value="1"/>
</dbReference>
<evidence type="ECO:0000313" key="4">
    <source>
        <dbReference type="Proteomes" id="UP000632377"/>
    </source>
</evidence>